<proteinExistence type="predicted"/>
<protein>
    <submittedName>
        <fullName evidence="1">Uncharacterized protein</fullName>
    </submittedName>
</protein>
<name>A0ABU1QU13_9BACT</name>
<comment type="caution">
    <text evidence="1">The sequence shown here is derived from an EMBL/GenBank/DDBJ whole genome shotgun (WGS) entry which is preliminary data.</text>
</comment>
<reference evidence="1 2" key="1">
    <citation type="submission" date="2023-07" db="EMBL/GenBank/DDBJ databases">
        <title>Sorghum-associated microbial communities from plants grown in Nebraska, USA.</title>
        <authorList>
            <person name="Schachtman D."/>
        </authorList>
    </citation>
    <scope>NUCLEOTIDE SEQUENCE [LARGE SCALE GENOMIC DNA]</scope>
    <source>
        <strain evidence="1 2">BE57</strain>
    </source>
</reference>
<gene>
    <name evidence="1" type="ORF">J2W84_001653</name>
</gene>
<dbReference type="EMBL" id="JAVDTI010000002">
    <property type="protein sequence ID" value="MDR6804607.1"/>
    <property type="molecule type" value="Genomic_DNA"/>
</dbReference>
<evidence type="ECO:0000313" key="2">
    <source>
        <dbReference type="Proteomes" id="UP001264980"/>
    </source>
</evidence>
<accession>A0ABU1QU13</accession>
<sequence length="129" mass="15417">MLIQLLTSNMVLAKDDYYGNYMVNRDYFPGKQADWQYNTFRFEIKTNDSIYFHVTDEGKIVKRYRGSVNMMAPYQSKRLRIIMDTSPHHVVADNPTTYRSIWSFYLVFNSQKFGNIFFKKGDWKPLGKR</sequence>
<dbReference type="Proteomes" id="UP001264980">
    <property type="component" value="Unassembled WGS sequence"/>
</dbReference>
<organism evidence="1 2">
    <name type="scientific">Dyadobacter fermentans</name>
    <dbReference type="NCBI Taxonomy" id="94254"/>
    <lineage>
        <taxon>Bacteria</taxon>
        <taxon>Pseudomonadati</taxon>
        <taxon>Bacteroidota</taxon>
        <taxon>Cytophagia</taxon>
        <taxon>Cytophagales</taxon>
        <taxon>Spirosomataceae</taxon>
        <taxon>Dyadobacter</taxon>
    </lineage>
</organism>
<keyword evidence="2" id="KW-1185">Reference proteome</keyword>
<evidence type="ECO:0000313" key="1">
    <source>
        <dbReference type="EMBL" id="MDR6804607.1"/>
    </source>
</evidence>